<dbReference type="InterPro" id="IPR003761">
    <property type="entry name" value="Exonuc_VII_S"/>
</dbReference>
<dbReference type="Gene3D" id="1.10.287.1040">
    <property type="entry name" value="Exonuclease VII, small subunit"/>
    <property type="match status" value="1"/>
</dbReference>
<dbReference type="GO" id="GO:0008855">
    <property type="term" value="F:exodeoxyribonuclease VII activity"/>
    <property type="evidence" value="ECO:0007669"/>
    <property type="project" value="UniProtKB-UniRule"/>
</dbReference>
<sequence>MDRELSFEEAIEELEEITNKMEKGEIPLEKSIELYEKAKKLIKFCEDKLSNVEKRIKELKKDENGNFYLKDIEEIDEESD</sequence>
<evidence type="ECO:0000256" key="3">
    <source>
        <dbReference type="ARBA" id="ARBA00022722"/>
    </source>
</evidence>
<dbReference type="Proteomes" id="UP000282321">
    <property type="component" value="Unassembled WGS sequence"/>
</dbReference>
<evidence type="ECO:0000256" key="5">
    <source>
        <dbReference type="ARBA" id="ARBA00022839"/>
    </source>
</evidence>
<evidence type="ECO:0000256" key="1">
    <source>
        <dbReference type="ARBA" id="ARBA00009998"/>
    </source>
</evidence>
<dbReference type="EC" id="3.1.11.6" evidence="6"/>
<dbReference type="InterPro" id="IPR037004">
    <property type="entry name" value="Exonuc_VII_ssu_sf"/>
</dbReference>
<dbReference type="AlphaFoldDB" id="A0A660SAZ4"/>
<organism evidence="8 9">
    <name type="scientific">candidate division TA06 bacterium</name>
    <dbReference type="NCBI Taxonomy" id="2250710"/>
    <lineage>
        <taxon>Bacteria</taxon>
        <taxon>Bacteria division TA06</taxon>
    </lineage>
</organism>
<dbReference type="GO" id="GO:0009318">
    <property type="term" value="C:exodeoxyribonuclease VII complex"/>
    <property type="evidence" value="ECO:0007669"/>
    <property type="project" value="UniProtKB-UniRule"/>
</dbReference>
<dbReference type="SUPFAM" id="SSF116842">
    <property type="entry name" value="XseB-like"/>
    <property type="match status" value="1"/>
</dbReference>
<dbReference type="PIRSF" id="PIRSF006488">
    <property type="entry name" value="Exonuc_VII_S"/>
    <property type="match status" value="1"/>
</dbReference>
<protein>
    <recommendedName>
        <fullName evidence="6">Exodeoxyribonuclease 7 small subunit</fullName>
        <ecNumber evidence="6">3.1.11.6</ecNumber>
    </recommendedName>
    <alternativeName>
        <fullName evidence="6">Exodeoxyribonuclease VII small subunit</fullName>
        <shortName evidence="6">Exonuclease VII small subunit</shortName>
    </alternativeName>
</protein>
<dbReference type="Pfam" id="PF02609">
    <property type="entry name" value="Exonuc_VII_S"/>
    <property type="match status" value="1"/>
</dbReference>
<comment type="function">
    <text evidence="6">Bidirectionally degrades single-stranded DNA into large acid-insoluble oligonucleotides, which are then degraded further into small acid-soluble oligonucleotides.</text>
</comment>
<keyword evidence="4 6" id="KW-0378">Hydrolase</keyword>
<keyword evidence="5 6" id="KW-0269">Exonuclease</keyword>
<comment type="caution">
    <text evidence="8">The sequence shown here is derived from an EMBL/GenBank/DDBJ whole genome shotgun (WGS) entry which is preliminary data.</text>
</comment>
<dbReference type="GO" id="GO:0006308">
    <property type="term" value="P:DNA catabolic process"/>
    <property type="evidence" value="ECO:0007669"/>
    <property type="project" value="UniProtKB-UniRule"/>
</dbReference>
<dbReference type="NCBIfam" id="TIGR01280">
    <property type="entry name" value="xseB"/>
    <property type="match status" value="1"/>
</dbReference>
<evidence type="ECO:0000256" key="2">
    <source>
        <dbReference type="ARBA" id="ARBA00022490"/>
    </source>
</evidence>
<comment type="similarity">
    <text evidence="1 6">Belongs to the XseB family.</text>
</comment>
<feature type="coiled-coil region" evidence="7">
    <location>
        <begin position="35"/>
        <end position="62"/>
    </location>
</feature>
<name>A0A660SAZ4_UNCT6</name>
<accession>A0A660SAZ4</accession>
<dbReference type="PANTHER" id="PTHR34137">
    <property type="entry name" value="EXODEOXYRIBONUCLEASE 7 SMALL SUBUNIT"/>
    <property type="match status" value="1"/>
</dbReference>
<keyword evidence="2 6" id="KW-0963">Cytoplasm</keyword>
<evidence type="ECO:0000256" key="4">
    <source>
        <dbReference type="ARBA" id="ARBA00022801"/>
    </source>
</evidence>
<dbReference type="HAMAP" id="MF_00337">
    <property type="entry name" value="Exonuc_7_S"/>
    <property type="match status" value="1"/>
</dbReference>
<comment type="catalytic activity">
    <reaction evidence="6">
        <text>Exonucleolytic cleavage in either 5'- to 3'- or 3'- to 5'-direction to yield nucleoside 5'-phosphates.</text>
        <dbReference type="EC" id="3.1.11.6"/>
    </reaction>
</comment>
<evidence type="ECO:0000313" key="8">
    <source>
        <dbReference type="EMBL" id="RKX67974.1"/>
    </source>
</evidence>
<reference evidence="8 9" key="1">
    <citation type="submission" date="2018-06" db="EMBL/GenBank/DDBJ databases">
        <title>Extensive metabolic versatility and redundancy in microbially diverse, dynamic hydrothermal sediments.</title>
        <authorList>
            <person name="Dombrowski N."/>
            <person name="Teske A."/>
            <person name="Baker B.J."/>
        </authorList>
    </citation>
    <scope>NUCLEOTIDE SEQUENCE [LARGE SCALE GENOMIC DNA]</scope>
    <source>
        <strain evidence="8">B35_G9</strain>
    </source>
</reference>
<evidence type="ECO:0000256" key="7">
    <source>
        <dbReference type="SAM" id="Coils"/>
    </source>
</evidence>
<comment type="subcellular location">
    <subcellularLocation>
        <location evidence="6">Cytoplasm</location>
    </subcellularLocation>
</comment>
<dbReference type="PANTHER" id="PTHR34137:SF1">
    <property type="entry name" value="EXODEOXYRIBONUCLEASE 7 SMALL SUBUNIT"/>
    <property type="match status" value="1"/>
</dbReference>
<keyword evidence="3 6" id="KW-0540">Nuclease</keyword>
<evidence type="ECO:0000256" key="6">
    <source>
        <dbReference type="HAMAP-Rule" id="MF_00337"/>
    </source>
</evidence>
<keyword evidence="7" id="KW-0175">Coiled coil</keyword>
<dbReference type="GO" id="GO:0005829">
    <property type="term" value="C:cytosol"/>
    <property type="evidence" value="ECO:0007669"/>
    <property type="project" value="TreeGrafter"/>
</dbReference>
<evidence type="ECO:0000313" key="9">
    <source>
        <dbReference type="Proteomes" id="UP000282321"/>
    </source>
</evidence>
<proteinExistence type="inferred from homology"/>
<dbReference type="EMBL" id="QNBC01000005">
    <property type="protein sequence ID" value="RKX67974.1"/>
    <property type="molecule type" value="Genomic_DNA"/>
</dbReference>
<gene>
    <name evidence="6 8" type="primary">xseB</name>
    <name evidence="8" type="ORF">DRP44_00770</name>
</gene>
<comment type="subunit">
    <text evidence="6">Heterooligomer composed of large and small subunits.</text>
</comment>